<dbReference type="Proteomes" id="UP000024329">
    <property type="component" value="Unassembled WGS sequence"/>
</dbReference>
<dbReference type="AlphaFoldDB" id="A0A031JVT5"/>
<evidence type="ECO:0000313" key="4">
    <source>
        <dbReference type="Proteomes" id="UP000094626"/>
    </source>
</evidence>
<geneLocation type="plasmid" evidence="1 4">
    <name>pSA3</name>
</geneLocation>
<evidence type="ECO:0000313" key="2">
    <source>
        <dbReference type="EMBL" id="EZP81024.1"/>
    </source>
</evidence>
<proteinExistence type="predicted"/>
<accession>A0A031JVT5</accession>
<evidence type="ECO:0000313" key="3">
    <source>
        <dbReference type="Proteomes" id="UP000024329"/>
    </source>
</evidence>
<protein>
    <recommendedName>
        <fullName evidence="5">Polyhydroxyalkanoic acid system protein</fullName>
    </recommendedName>
</protein>
<dbReference type="eggNOG" id="ENOG5033CDQ">
    <property type="taxonomic scope" value="Bacteria"/>
</dbReference>
<keyword evidence="4" id="KW-1185">Reference proteome</keyword>
<dbReference type="KEGG" id="nre:BES08_31035"/>
<dbReference type="EMBL" id="CP017078">
    <property type="protein sequence ID" value="AOR81280.1"/>
    <property type="molecule type" value="Genomic_DNA"/>
</dbReference>
<reference evidence="2 3" key="1">
    <citation type="submission" date="2014-03" db="EMBL/GenBank/DDBJ databases">
        <title>Whole genome sequence of Novosphingobium resinovorum KF1.</title>
        <authorList>
            <person name="Gan H.M."/>
            <person name="Gan H.Y."/>
            <person name="Chew T.H."/>
            <person name="Savka M.A."/>
        </authorList>
    </citation>
    <scope>NUCLEOTIDE SEQUENCE [LARGE SCALE GENOMIC DNA]</scope>
    <source>
        <strain evidence="2 3">KF1</strain>
    </source>
</reference>
<reference evidence="4" key="3">
    <citation type="journal article" date="2017" name="J. Biotechnol.">
        <title>Complete genome sequence of Novosphingobium resinovorum SA1, a versatile xenobiotic-degrading bacterium capable of utilizing sulfanilic acid.</title>
        <authorList>
            <person name="Hegedus B."/>
            <person name="Kos P.B."/>
            <person name="Balint B."/>
            <person name="Maroti G."/>
            <person name="Gan H.M."/>
            <person name="Perei K."/>
            <person name="Rakhely G."/>
        </authorList>
    </citation>
    <scope>NUCLEOTIDE SEQUENCE [LARGE SCALE GENOMIC DNA]</scope>
    <source>
        <strain evidence="4">SA1</strain>
    </source>
</reference>
<organism evidence="2 3">
    <name type="scientific">Novosphingobium resinovorum</name>
    <dbReference type="NCBI Taxonomy" id="158500"/>
    <lineage>
        <taxon>Bacteria</taxon>
        <taxon>Pseudomonadati</taxon>
        <taxon>Pseudomonadota</taxon>
        <taxon>Alphaproteobacteria</taxon>
        <taxon>Sphingomonadales</taxon>
        <taxon>Sphingomonadaceae</taxon>
        <taxon>Novosphingobium</taxon>
    </lineage>
</organism>
<keyword evidence="1" id="KW-0614">Plasmid</keyword>
<gene>
    <name evidence="1" type="ORF">BES08_31035</name>
    <name evidence="2" type="ORF">BV97_03078</name>
</gene>
<dbReference type="RefSeq" id="WP_004206980.1">
    <property type="nucleotide sequence ID" value="NZ_CP017078.1"/>
</dbReference>
<dbReference type="EMBL" id="JFYZ01000014">
    <property type="protein sequence ID" value="EZP81024.1"/>
    <property type="molecule type" value="Genomic_DNA"/>
</dbReference>
<name>A0A031JVT5_9SPHN</name>
<dbReference type="PATRIC" id="fig|158500.4.peg.3147"/>
<dbReference type="OrthoDB" id="8853368at2"/>
<evidence type="ECO:0008006" key="5">
    <source>
        <dbReference type="Google" id="ProtNLM"/>
    </source>
</evidence>
<reference evidence="1" key="2">
    <citation type="submission" date="2016-08" db="EMBL/GenBank/DDBJ databases">
        <authorList>
            <person name="Seilhamer J.J."/>
        </authorList>
    </citation>
    <scope>NUCLEOTIDE SEQUENCE [LARGE SCALE GENOMIC DNA]</scope>
    <source>
        <strain evidence="1">SA1</strain>
        <plasmid evidence="1">pSA3</plasmid>
    </source>
</reference>
<sequence length="99" mass="10573">MEVVIPHSLGKIEAKSRIEAGLPKLAAHIPGGGSLSSEWVSDYALHLVIGAMGQNIPVQLDIEDSEIRGDVSVPLFLKMMSGQISDFVKTSAEKMLSKA</sequence>
<evidence type="ECO:0000313" key="1">
    <source>
        <dbReference type="EMBL" id="AOR81280.1"/>
    </source>
</evidence>
<dbReference type="Proteomes" id="UP000094626">
    <property type="component" value="Plasmid pSA3"/>
</dbReference>